<dbReference type="SUPFAM" id="SSF53597">
    <property type="entry name" value="Dihydrofolate reductase-like"/>
    <property type="match status" value="1"/>
</dbReference>
<dbReference type="GO" id="GO:0046654">
    <property type="term" value="P:tetrahydrofolate biosynthetic process"/>
    <property type="evidence" value="ECO:0007669"/>
    <property type="project" value="InterPro"/>
</dbReference>
<name>A0A6C0M1T6_9ZZZZ</name>
<proteinExistence type="inferred from homology"/>
<organism evidence="5">
    <name type="scientific">viral metagenome</name>
    <dbReference type="NCBI Taxonomy" id="1070528"/>
    <lineage>
        <taxon>unclassified sequences</taxon>
        <taxon>metagenomes</taxon>
        <taxon>organismal metagenomes</taxon>
    </lineage>
</organism>
<dbReference type="InterPro" id="IPR001796">
    <property type="entry name" value="DHFR_dom"/>
</dbReference>
<dbReference type="Pfam" id="PF00186">
    <property type="entry name" value="DHFR_1"/>
    <property type="match status" value="1"/>
</dbReference>
<dbReference type="HAMAP" id="MF_00008">
    <property type="entry name" value="Thymidy_synth_bact"/>
    <property type="match status" value="1"/>
</dbReference>
<dbReference type="InterPro" id="IPR036926">
    <property type="entry name" value="Thymidate_synth/dCMP_Mease_sf"/>
</dbReference>
<dbReference type="GO" id="GO:0005829">
    <property type="term" value="C:cytosol"/>
    <property type="evidence" value="ECO:0007669"/>
    <property type="project" value="TreeGrafter"/>
</dbReference>
<dbReference type="AlphaFoldDB" id="A0A6C0M1T6"/>
<dbReference type="CDD" id="cd00351">
    <property type="entry name" value="TS_Pyrimidine_HMase"/>
    <property type="match status" value="1"/>
</dbReference>
<evidence type="ECO:0000256" key="1">
    <source>
        <dbReference type="ARBA" id="ARBA00011947"/>
    </source>
</evidence>
<dbReference type="CDD" id="cd00209">
    <property type="entry name" value="DHFR"/>
    <property type="match status" value="1"/>
</dbReference>
<dbReference type="NCBIfam" id="TIGR03284">
    <property type="entry name" value="thym_sym"/>
    <property type="match status" value="1"/>
</dbReference>
<evidence type="ECO:0000256" key="3">
    <source>
        <dbReference type="ARBA" id="ARBA00022679"/>
    </source>
</evidence>
<dbReference type="InterPro" id="IPR024072">
    <property type="entry name" value="DHFR-like_dom_sf"/>
</dbReference>
<dbReference type="GO" id="GO:0004799">
    <property type="term" value="F:thymidylate synthase activity"/>
    <property type="evidence" value="ECO:0007669"/>
    <property type="project" value="UniProtKB-EC"/>
</dbReference>
<accession>A0A6C0M1T6</accession>
<dbReference type="InterPro" id="IPR000398">
    <property type="entry name" value="Thymidylate_synthase"/>
</dbReference>
<dbReference type="InterPro" id="IPR045097">
    <property type="entry name" value="Thymidate_synth/dCMP_Mease"/>
</dbReference>
<dbReference type="GO" id="GO:0006231">
    <property type="term" value="P:dTMP biosynthetic process"/>
    <property type="evidence" value="ECO:0007669"/>
    <property type="project" value="InterPro"/>
</dbReference>
<feature type="domain" description="DHFR" evidence="4">
    <location>
        <begin position="1"/>
        <end position="165"/>
    </location>
</feature>
<dbReference type="PANTHER" id="PTHR11548">
    <property type="entry name" value="THYMIDYLATE SYNTHASE 1"/>
    <property type="match status" value="1"/>
</dbReference>
<dbReference type="GO" id="GO:0004146">
    <property type="term" value="F:dihydrofolate reductase activity"/>
    <property type="evidence" value="ECO:0007669"/>
    <property type="project" value="InterPro"/>
</dbReference>
<dbReference type="InterPro" id="IPR023451">
    <property type="entry name" value="Thymidate_synth/dCMP_Mease_dom"/>
</dbReference>
<dbReference type="PANTHER" id="PTHR11548:SF1">
    <property type="entry name" value="THYMIDYLATE SYNTHASE 1"/>
    <property type="match status" value="1"/>
</dbReference>
<evidence type="ECO:0000259" key="4">
    <source>
        <dbReference type="PROSITE" id="PS51330"/>
    </source>
</evidence>
<dbReference type="EMBL" id="MN740618">
    <property type="protein sequence ID" value="QHU35981.1"/>
    <property type="molecule type" value="Genomic_DNA"/>
</dbReference>
<evidence type="ECO:0000313" key="5">
    <source>
        <dbReference type="EMBL" id="QHU35981.1"/>
    </source>
</evidence>
<keyword evidence="2" id="KW-0489">Methyltransferase</keyword>
<dbReference type="SUPFAM" id="SSF55831">
    <property type="entry name" value="Thymidylate synthase/dCMP hydroxymethylase"/>
    <property type="match status" value="1"/>
</dbReference>
<dbReference type="FunFam" id="3.30.572.10:FF:000008">
    <property type="entry name" value="thymidylate synthase isoform X2"/>
    <property type="match status" value="1"/>
</dbReference>
<protein>
    <recommendedName>
        <fullName evidence="1">thymidylate synthase</fullName>
        <ecNumber evidence="1">2.1.1.45</ecNumber>
    </recommendedName>
</protein>
<dbReference type="EC" id="2.1.1.45" evidence="1"/>
<dbReference type="Gene3D" id="3.30.572.10">
    <property type="entry name" value="Thymidylate synthase/dCMP hydroxymethylase domain"/>
    <property type="match status" value="1"/>
</dbReference>
<dbReference type="Pfam" id="PF00303">
    <property type="entry name" value="Thymidylat_synt"/>
    <property type="match status" value="1"/>
</dbReference>
<sequence length="461" mass="53546">MEFILAADKRLGIAKNGKLPWHIKEDMAYFKEITMGHTVVMGFNTWKSLDMKPLPGRNNIIISDVNEPIYGKDYIVSSLGLVYGLVDVELKDNKKVFIIGGDKTFMCFLDRIKSIYLTHIDKDYKCDTFATFFHNIHSNMNIVEHSKDYWSEKEQCNFRFLKYEKTNESHGEHQYLNLLKDILNNGHERDDRTGTGTMGVFGRQLRFDISKYIPLLTTKFVGYKTIVKELLWFLRGETDSKTLEKEGVNIWKGNSSEDFITKCNLPYREGDIGPMYGFQWMHFGSEYKGCDHDYTDQGINQLDEVIQLLTTDPYSRRIMMTTYNVSDRHKGVLYPCHGIVIQFFVENIKGIKHISCHMFQRSSDTFLGLSFNIASYATLVYIIALKVDMVPHELIISTGDTHIYKNHIEQCKLQLSRRPYPFPKLEINPEVKTKELKDITVDDFKLVGYLYHPIIKGDMSV</sequence>
<dbReference type="PRINTS" id="PR00108">
    <property type="entry name" value="THYMDSNTHASE"/>
</dbReference>
<keyword evidence="3" id="KW-0808">Transferase</keyword>
<dbReference type="GO" id="GO:0032259">
    <property type="term" value="P:methylation"/>
    <property type="evidence" value="ECO:0007669"/>
    <property type="project" value="UniProtKB-KW"/>
</dbReference>
<dbReference type="PROSITE" id="PS51330">
    <property type="entry name" value="DHFR_2"/>
    <property type="match status" value="1"/>
</dbReference>
<reference evidence="5" key="1">
    <citation type="journal article" date="2020" name="Nature">
        <title>Giant virus diversity and host interactions through global metagenomics.</title>
        <authorList>
            <person name="Schulz F."/>
            <person name="Roux S."/>
            <person name="Paez-Espino D."/>
            <person name="Jungbluth S."/>
            <person name="Walsh D.A."/>
            <person name="Denef V.J."/>
            <person name="McMahon K.D."/>
            <person name="Konstantinidis K.T."/>
            <person name="Eloe-Fadrosh E.A."/>
            <person name="Kyrpides N.C."/>
            <person name="Woyke T."/>
        </authorList>
    </citation>
    <scope>NUCLEOTIDE SEQUENCE</scope>
    <source>
        <strain evidence="5">GVMAG-S-1035085-51</strain>
    </source>
</reference>
<dbReference type="Gene3D" id="3.40.430.10">
    <property type="entry name" value="Dihydrofolate Reductase, subunit A"/>
    <property type="match status" value="1"/>
</dbReference>
<evidence type="ECO:0000256" key="2">
    <source>
        <dbReference type="ARBA" id="ARBA00022603"/>
    </source>
</evidence>